<dbReference type="Gene3D" id="1.25.40.10">
    <property type="entry name" value="Tetratricopeptide repeat domain"/>
    <property type="match status" value="1"/>
</dbReference>
<comment type="caution">
    <text evidence="2">The sequence shown here is derived from an EMBL/GenBank/DDBJ whole genome shotgun (WGS) entry which is preliminary data.</text>
</comment>
<feature type="transmembrane region" description="Helical" evidence="1">
    <location>
        <begin position="116"/>
        <end position="139"/>
    </location>
</feature>
<dbReference type="SUPFAM" id="SSF48452">
    <property type="entry name" value="TPR-like"/>
    <property type="match status" value="1"/>
</dbReference>
<name>A0A4R7JM04_9GAMM</name>
<dbReference type="AlphaFoldDB" id="A0A4R7JM04"/>
<feature type="transmembrane region" description="Helical" evidence="1">
    <location>
        <begin position="34"/>
        <end position="60"/>
    </location>
</feature>
<proteinExistence type="predicted"/>
<keyword evidence="1" id="KW-1133">Transmembrane helix</keyword>
<gene>
    <name evidence="2" type="ORF">DES49_2513</name>
</gene>
<evidence type="ECO:0008006" key="4">
    <source>
        <dbReference type="Google" id="ProtNLM"/>
    </source>
</evidence>
<dbReference type="RefSeq" id="WP_133736751.1">
    <property type="nucleotide sequence ID" value="NZ_SOAX01000006.1"/>
</dbReference>
<dbReference type="InterPro" id="IPR011990">
    <property type="entry name" value="TPR-like_helical_dom_sf"/>
</dbReference>
<dbReference type="Proteomes" id="UP000295830">
    <property type="component" value="Unassembled WGS sequence"/>
</dbReference>
<keyword evidence="1" id="KW-0472">Membrane</keyword>
<protein>
    <recommendedName>
        <fullName evidence="4">Tetratricopeptide repeat protein</fullName>
    </recommendedName>
</protein>
<keyword evidence="1" id="KW-0812">Transmembrane</keyword>
<feature type="transmembrane region" description="Helical" evidence="1">
    <location>
        <begin position="192"/>
        <end position="218"/>
    </location>
</feature>
<dbReference type="EMBL" id="SOAX01000006">
    <property type="protein sequence ID" value="TDT38536.1"/>
    <property type="molecule type" value="Genomic_DNA"/>
</dbReference>
<evidence type="ECO:0000313" key="3">
    <source>
        <dbReference type="Proteomes" id="UP000295830"/>
    </source>
</evidence>
<dbReference type="OrthoDB" id="5698243at2"/>
<evidence type="ECO:0000256" key="1">
    <source>
        <dbReference type="SAM" id="Phobius"/>
    </source>
</evidence>
<evidence type="ECO:0000313" key="2">
    <source>
        <dbReference type="EMBL" id="TDT38536.1"/>
    </source>
</evidence>
<sequence>MSSLATDEDRVPPIWERLPQVFGYPFKSACLTALSLYAVLYAIGILIPVIGLLFGLAAWIGLYKFAYDVLDATARGWDSPPEIQRGTSSLVLFKTIGLFMVLIFGLVMIASVTGSMLLLIAGVVFIVLATPAAIITLAITGSLINALNPATWVDIMRTVGLPYFIASLLLFMLGISRGVAESLLTGAVGAGFIGHIGLFLVGGYFLIASFHLMGYLVFQHHDALGVQQEVDASTRAAANDSRSPTLQQAEALVRDGNVDEAIALLYRELRTGGQPEEHDRYRKLLELQGRNEDLLAHGREYIPVLLYGVEQPKKALGVAEHCLKIDPRFEPSDPRQVRDLARIADRYDWHELVMRLTNGFAKRHPSHPDVVENYYLGARALFYGRGDETKALGVLRQLQKRFPEHPLKDDIDQLAATAENVANSVVGNSSSA</sequence>
<organism evidence="2 3">
    <name type="scientific">Halospina denitrificans</name>
    <dbReference type="NCBI Taxonomy" id="332522"/>
    <lineage>
        <taxon>Bacteria</taxon>
        <taxon>Pseudomonadati</taxon>
        <taxon>Pseudomonadota</taxon>
        <taxon>Gammaproteobacteria</taxon>
        <taxon>Halospina</taxon>
    </lineage>
</organism>
<reference evidence="2 3" key="1">
    <citation type="submission" date="2019-03" db="EMBL/GenBank/DDBJ databases">
        <title>Genomic Encyclopedia of Type Strains, Phase IV (KMG-IV): sequencing the most valuable type-strain genomes for metagenomic binning, comparative biology and taxonomic classification.</title>
        <authorList>
            <person name="Goeker M."/>
        </authorList>
    </citation>
    <scope>NUCLEOTIDE SEQUENCE [LARGE SCALE GENOMIC DNA]</scope>
    <source>
        <strain evidence="2 3">DSM 15505</strain>
    </source>
</reference>
<accession>A0A4R7JM04</accession>
<keyword evidence="3" id="KW-1185">Reference proteome</keyword>
<feature type="transmembrane region" description="Helical" evidence="1">
    <location>
        <begin position="91"/>
        <end position="110"/>
    </location>
</feature>
<feature type="transmembrane region" description="Helical" evidence="1">
    <location>
        <begin position="160"/>
        <end position="180"/>
    </location>
</feature>